<proteinExistence type="predicted"/>
<gene>
    <name evidence="1" type="ORF">K5I29_07475</name>
</gene>
<accession>A0ABY6LVQ5</accession>
<reference evidence="1" key="1">
    <citation type="submission" date="2021-08" db="EMBL/GenBank/DDBJ databases">
        <title>Flavobacterium sp. strain CC-SYL302.</title>
        <authorList>
            <person name="Lin S.-Y."/>
            <person name="Lee T.-H."/>
            <person name="Young C.-C."/>
        </authorList>
    </citation>
    <scope>NUCLEOTIDE SEQUENCE</scope>
    <source>
        <strain evidence="1">CC-SYL302</strain>
    </source>
</reference>
<dbReference type="EMBL" id="CP081495">
    <property type="protein sequence ID" value="UYW00408.1"/>
    <property type="molecule type" value="Genomic_DNA"/>
</dbReference>
<dbReference type="PROSITE" id="PS51257">
    <property type="entry name" value="PROKAR_LIPOPROTEIN"/>
    <property type="match status" value="1"/>
</dbReference>
<name>A0ABY6LVQ5_9FLAO</name>
<dbReference type="Proteomes" id="UP001163328">
    <property type="component" value="Chromosome"/>
</dbReference>
<evidence type="ECO:0000313" key="2">
    <source>
        <dbReference type="Proteomes" id="UP001163328"/>
    </source>
</evidence>
<dbReference type="RefSeq" id="WP_264432114.1">
    <property type="nucleotide sequence ID" value="NZ_CP081495.1"/>
</dbReference>
<organism evidence="1 2">
    <name type="scientific">Flavobacterium agricola</name>
    <dbReference type="NCBI Taxonomy" id="2870839"/>
    <lineage>
        <taxon>Bacteria</taxon>
        <taxon>Pseudomonadati</taxon>
        <taxon>Bacteroidota</taxon>
        <taxon>Flavobacteriia</taxon>
        <taxon>Flavobacteriales</taxon>
        <taxon>Flavobacteriaceae</taxon>
        <taxon>Flavobacterium</taxon>
    </lineage>
</organism>
<sequence length="277" mass="31897">MKNLAILALLLVITSSCTKDKLIGEWKFNKVVETDATKTASYFEKDFFTSEAIFAGNGYFLMLDKGTANPFEMASAAYQPKDQMLYGTWQRTEETNKIKLLLLNAKQNPILFIEEIKNDGDKVQFKSLINSNLNSLQFIFTKQNDTDLATKQYNFLAPDINTWRIPANQSEGYKQINNRVKQSLEFALLYYKYCQKNSDHLSLNFLKPIPIRFASNGIATRKNENWDALFYDADQAAMSYKILKDAFKASKKIPNNIKTPFEIGIYTLEQLIYNLEE</sequence>
<protein>
    <recommendedName>
        <fullName evidence="3">Lipocalin-like domain-containing protein</fullName>
    </recommendedName>
</protein>
<evidence type="ECO:0000313" key="1">
    <source>
        <dbReference type="EMBL" id="UYW00408.1"/>
    </source>
</evidence>
<keyword evidence="2" id="KW-1185">Reference proteome</keyword>
<evidence type="ECO:0008006" key="3">
    <source>
        <dbReference type="Google" id="ProtNLM"/>
    </source>
</evidence>